<dbReference type="AlphaFoldDB" id="A0A8K0GSE6"/>
<evidence type="ECO:0000313" key="3">
    <source>
        <dbReference type="Proteomes" id="UP000796880"/>
    </source>
</evidence>
<accession>A0A8K0GSE6</accession>
<dbReference type="Proteomes" id="UP000796880">
    <property type="component" value="Unassembled WGS sequence"/>
</dbReference>
<protein>
    <recommendedName>
        <fullName evidence="1">C2 PI3K-type domain-containing protein</fullName>
    </recommendedName>
</protein>
<feature type="domain" description="C2 PI3K-type" evidence="1">
    <location>
        <begin position="21"/>
        <end position="77"/>
    </location>
</feature>
<evidence type="ECO:0000313" key="2">
    <source>
        <dbReference type="EMBL" id="KAF3432565.1"/>
    </source>
</evidence>
<dbReference type="EMBL" id="VOIH02000012">
    <property type="protein sequence ID" value="KAF3432565.1"/>
    <property type="molecule type" value="Genomic_DNA"/>
</dbReference>
<comment type="caution">
    <text evidence="2">The sequence shown here is derived from an EMBL/GenBank/DDBJ whole genome shotgun (WGS) entry which is preliminary data.</text>
</comment>
<gene>
    <name evidence="2" type="ORF">FNV43_RR27305</name>
</gene>
<organism evidence="2 3">
    <name type="scientific">Rhamnella rubrinervis</name>
    <dbReference type="NCBI Taxonomy" id="2594499"/>
    <lineage>
        <taxon>Eukaryota</taxon>
        <taxon>Viridiplantae</taxon>
        <taxon>Streptophyta</taxon>
        <taxon>Embryophyta</taxon>
        <taxon>Tracheophyta</taxon>
        <taxon>Spermatophyta</taxon>
        <taxon>Magnoliopsida</taxon>
        <taxon>eudicotyledons</taxon>
        <taxon>Gunneridae</taxon>
        <taxon>Pentapetalae</taxon>
        <taxon>rosids</taxon>
        <taxon>fabids</taxon>
        <taxon>Rosales</taxon>
        <taxon>Rhamnaceae</taxon>
        <taxon>rhamnoid group</taxon>
        <taxon>Rhamneae</taxon>
        <taxon>Rhamnella</taxon>
    </lineage>
</organism>
<name>A0A8K0GSE6_9ROSA</name>
<dbReference type="InterPro" id="IPR002420">
    <property type="entry name" value="PI3K-type_C2_dom"/>
</dbReference>
<keyword evidence="3" id="KW-1185">Reference proteome</keyword>
<dbReference type="Pfam" id="PF00792">
    <property type="entry name" value="PI3K_C2"/>
    <property type="match status" value="1"/>
</dbReference>
<sequence length="98" mass="11545">MYVRNVSCGKDEGLIGYMSKKQKLKLWPGTVADRLFPIKTPGKIPRHEIGELERLKKLVNKYERGQIKCVDWLDWLAFKTMEKIKEHENSRNGHLIYT</sequence>
<dbReference type="OrthoDB" id="67688at2759"/>
<reference evidence="2" key="1">
    <citation type="submission" date="2020-03" db="EMBL/GenBank/DDBJ databases">
        <title>A high-quality chromosome-level genome assembly of a woody plant with both climbing and erect habits, Rhamnella rubrinervis.</title>
        <authorList>
            <person name="Lu Z."/>
            <person name="Yang Y."/>
            <person name="Zhu X."/>
            <person name="Sun Y."/>
        </authorList>
    </citation>
    <scope>NUCLEOTIDE SEQUENCE</scope>
    <source>
        <strain evidence="2">BYM</strain>
        <tissue evidence="2">Leaf</tissue>
    </source>
</reference>
<evidence type="ECO:0000259" key="1">
    <source>
        <dbReference type="Pfam" id="PF00792"/>
    </source>
</evidence>
<proteinExistence type="predicted"/>